<sequence>MEQIRVHARETDLIKALFSFVITTYSEGAVFFLSDLEKVTYRVSEKFEALNVNVGDPIKAGGAADRALKNREVEVIKYDASIYGVRVMFVSGPIWADDDSNVEGTWAFALPRRHPLASSFKYYAPILANLLPEGGVLFINDKQVYRHKQGSRKFDIQEIRIEEPADELALQAVKTGREFVTEIDKSYFGIPSLVTCTPMFDEDTGEAIASLGLILPRQLATNLKEMSKKQGDGLTGVSAAMQEITASATEINRNQSHLNAEIQNVKVLTDNIDQVMSFIKEIADQTNMLGLNAAIEAARAGDSGRGFGVVAEEIRKLSEESRKTVVKIRDLTKQIQNSVGNTTESSEMVLQSIGEMAAASEEVNASIEEMANLSVRLDKLAAEL</sequence>
<comment type="caution">
    <text evidence="5">The sequence shown here is derived from an EMBL/GenBank/DDBJ whole genome shotgun (WGS) entry which is preliminary data.</text>
</comment>
<dbReference type="Gene3D" id="1.10.287.950">
    <property type="entry name" value="Methyl-accepting chemotaxis protein"/>
    <property type="match status" value="1"/>
</dbReference>
<dbReference type="EMBL" id="JAMJEV010000019">
    <property type="protein sequence ID" value="MDO0824968.1"/>
    <property type="molecule type" value="Genomic_DNA"/>
</dbReference>
<protein>
    <submittedName>
        <fullName evidence="5">Methyl-accepting chemotaxis protein</fullName>
    </submittedName>
</protein>
<evidence type="ECO:0000313" key="5">
    <source>
        <dbReference type="EMBL" id="MDO0824968.1"/>
    </source>
</evidence>
<evidence type="ECO:0000256" key="1">
    <source>
        <dbReference type="ARBA" id="ARBA00023224"/>
    </source>
</evidence>
<dbReference type="RefSeq" id="WP_302049703.1">
    <property type="nucleotide sequence ID" value="NZ_JAMJEV010000019.1"/>
</dbReference>
<dbReference type="Pfam" id="PF00015">
    <property type="entry name" value="MCPsignal"/>
    <property type="match status" value="1"/>
</dbReference>
<evidence type="ECO:0000313" key="6">
    <source>
        <dbReference type="Proteomes" id="UP001176021"/>
    </source>
</evidence>
<evidence type="ECO:0000256" key="3">
    <source>
        <dbReference type="SAM" id="Coils"/>
    </source>
</evidence>
<evidence type="ECO:0000259" key="4">
    <source>
        <dbReference type="PROSITE" id="PS50111"/>
    </source>
</evidence>
<reference evidence="5" key="1">
    <citation type="submission" date="2022-05" db="EMBL/GenBank/DDBJ databases">
        <title>Expanded diversity of anoxic marine methylotrophy in a Black Sea sulfate reducing microorganism.</title>
        <authorList>
            <person name="Fischer P.Q."/>
            <person name="Stams A.J.M."/>
            <person name="Villanueva L."/>
            <person name="Sousa D.Z."/>
        </authorList>
    </citation>
    <scope>NUCLEOTIDE SEQUENCE</scope>
    <source>
        <strain evidence="5">P130</strain>
    </source>
</reference>
<gene>
    <name evidence="5" type="ORF">M8H41_19240</name>
</gene>
<dbReference type="PANTHER" id="PTHR32089">
    <property type="entry name" value="METHYL-ACCEPTING CHEMOTAXIS PROTEIN MCPB"/>
    <property type="match status" value="1"/>
</dbReference>
<keyword evidence="1 2" id="KW-0807">Transducer</keyword>
<dbReference type="SMART" id="SM00283">
    <property type="entry name" value="MA"/>
    <property type="match status" value="1"/>
</dbReference>
<feature type="domain" description="Methyl-accepting transducer" evidence="4">
    <location>
        <begin position="217"/>
        <end position="384"/>
    </location>
</feature>
<accession>A0ABT8QUD1</accession>
<organism evidence="5 6">
    <name type="scientific">Desulfosporosinus nitroreducens</name>
    <dbReference type="NCBI Taxonomy" id="2018668"/>
    <lineage>
        <taxon>Bacteria</taxon>
        <taxon>Bacillati</taxon>
        <taxon>Bacillota</taxon>
        <taxon>Clostridia</taxon>
        <taxon>Eubacteriales</taxon>
        <taxon>Desulfitobacteriaceae</taxon>
        <taxon>Desulfosporosinus</taxon>
    </lineage>
</organism>
<dbReference type="Proteomes" id="UP001176021">
    <property type="component" value="Unassembled WGS sequence"/>
</dbReference>
<evidence type="ECO:0000256" key="2">
    <source>
        <dbReference type="PROSITE-ProRule" id="PRU00284"/>
    </source>
</evidence>
<keyword evidence="3" id="KW-0175">Coiled coil</keyword>
<dbReference type="PROSITE" id="PS50111">
    <property type="entry name" value="CHEMOTAXIS_TRANSDUC_2"/>
    <property type="match status" value="1"/>
</dbReference>
<dbReference type="PANTHER" id="PTHR32089:SF112">
    <property type="entry name" value="LYSOZYME-LIKE PROTEIN-RELATED"/>
    <property type="match status" value="1"/>
</dbReference>
<name>A0ABT8QUD1_9FIRM</name>
<feature type="coiled-coil region" evidence="3">
    <location>
        <begin position="356"/>
        <end position="383"/>
    </location>
</feature>
<keyword evidence="6" id="KW-1185">Reference proteome</keyword>
<proteinExistence type="predicted"/>
<dbReference type="InterPro" id="IPR004089">
    <property type="entry name" value="MCPsignal_dom"/>
</dbReference>
<dbReference type="SUPFAM" id="SSF58104">
    <property type="entry name" value="Methyl-accepting chemotaxis protein (MCP) signaling domain"/>
    <property type="match status" value="1"/>
</dbReference>